<dbReference type="EC" id="1.3.3.4" evidence="4 11"/>
<dbReference type="EMBL" id="JAVRRJ010000006">
    <property type="protein sequence ID" value="KAK5083729.1"/>
    <property type="molecule type" value="Genomic_DNA"/>
</dbReference>
<name>A0AAN7SXK2_9EURO</name>
<organism evidence="13 14">
    <name type="scientific">Lithohypha guttulata</name>
    <dbReference type="NCBI Taxonomy" id="1690604"/>
    <lineage>
        <taxon>Eukaryota</taxon>
        <taxon>Fungi</taxon>
        <taxon>Dikarya</taxon>
        <taxon>Ascomycota</taxon>
        <taxon>Pezizomycotina</taxon>
        <taxon>Eurotiomycetes</taxon>
        <taxon>Chaetothyriomycetidae</taxon>
        <taxon>Chaetothyriales</taxon>
        <taxon>Trichomeriaceae</taxon>
        <taxon>Lithohypha</taxon>
    </lineage>
</organism>
<comment type="function">
    <text evidence="1 11">Catalyzes the 6-electron oxidation of protoporphyrinogen-IX to form protoporphyrin-IX.</text>
</comment>
<feature type="domain" description="Amine oxidase" evidence="12">
    <location>
        <begin position="28"/>
        <end position="306"/>
    </location>
</feature>
<keyword evidence="5 11" id="KW-0285">Flavoprotein</keyword>
<dbReference type="InterPro" id="IPR002937">
    <property type="entry name" value="Amino_oxidase"/>
</dbReference>
<evidence type="ECO:0000313" key="14">
    <source>
        <dbReference type="Proteomes" id="UP001309876"/>
    </source>
</evidence>
<gene>
    <name evidence="13" type="primary">HEM14</name>
    <name evidence="13" type="ORF">LTR05_006234</name>
</gene>
<evidence type="ECO:0000256" key="11">
    <source>
        <dbReference type="RuleBase" id="RU367069"/>
    </source>
</evidence>
<dbReference type="SUPFAM" id="SSF54373">
    <property type="entry name" value="FAD-linked reductases, C-terminal domain"/>
    <property type="match status" value="2"/>
</dbReference>
<dbReference type="InterPro" id="IPR036188">
    <property type="entry name" value="FAD/NAD-bd_sf"/>
</dbReference>
<keyword evidence="8 11" id="KW-0350">Heme biosynthesis</keyword>
<protein>
    <recommendedName>
        <fullName evidence="4 11">Protoporphyrinogen oxidase</fullName>
        <ecNumber evidence="4 11">1.3.3.4</ecNumber>
    </recommendedName>
</protein>
<comment type="subcellular location">
    <subcellularLocation>
        <location evidence="11">Mitochondrion inner membrane</location>
    </subcellularLocation>
</comment>
<dbReference type="Proteomes" id="UP001309876">
    <property type="component" value="Unassembled WGS sequence"/>
</dbReference>
<proteinExistence type="inferred from homology"/>
<evidence type="ECO:0000256" key="1">
    <source>
        <dbReference type="ARBA" id="ARBA00002600"/>
    </source>
</evidence>
<sequence>MLNRLSGEDSVGDAAKAIRGIPNDQPSATNRYLYYPDHLVCMPNPKRGIFSNLYTLLSEPIFSGVLSKLFAETWVAERSSNTRDESVGSFISRRYGAPVADNLVSALYHGIYAGDIYNLSARTLMPRFWYLEKRDTADGHGINIELLELITKSRSLLSFDTVRLMNRMIKDDSGNKESFAFLQRQMSKTSIYSFVRGLGQLNDFLLDYLKSNANVTLRPNTKVEKLEFDSSNRKFSVSTSSQPSSSKEFDYTICTLSPAVLAQFLQPSEYADTTKSVPSTSLISSLENGCPKSVNVMVVNLYYQNPNLPIPRGFGYLIPRSVPVEQNPERALGVIFASETTGPRGPKDAFVEIIDLPKQQKEGEEDPELDPDLVRRLMEQGTKQRIQVGQDTASGTKLAVMIGGHWWSGWKEEDLPDEQTAIEMAKSVIQRHLKVTEEPMLAKARLQREAIPQYQVGYRDAMARIHQNLVKDYEGRIKVLGPWWQGGVGVNDCVKSARETSRRIREAWDDQTGLEDYVGEEKWVLVDRRTNVQVLDPLQVR</sequence>
<evidence type="ECO:0000259" key="12">
    <source>
        <dbReference type="Pfam" id="PF01593"/>
    </source>
</evidence>
<dbReference type="GO" id="GO:0006782">
    <property type="term" value="P:protoporphyrinogen IX biosynthetic process"/>
    <property type="evidence" value="ECO:0007669"/>
    <property type="project" value="UniProtKB-UniRule"/>
</dbReference>
<comment type="catalytic activity">
    <reaction evidence="10 11">
        <text>protoporphyrinogen IX + 3 O2 = protoporphyrin IX + 3 H2O2</text>
        <dbReference type="Rhea" id="RHEA:25576"/>
        <dbReference type="ChEBI" id="CHEBI:15379"/>
        <dbReference type="ChEBI" id="CHEBI:16240"/>
        <dbReference type="ChEBI" id="CHEBI:57306"/>
        <dbReference type="ChEBI" id="CHEBI:57307"/>
        <dbReference type="EC" id="1.3.3.4"/>
    </reaction>
</comment>
<evidence type="ECO:0000256" key="6">
    <source>
        <dbReference type="ARBA" id="ARBA00022827"/>
    </source>
</evidence>
<evidence type="ECO:0000256" key="7">
    <source>
        <dbReference type="ARBA" id="ARBA00023002"/>
    </source>
</evidence>
<dbReference type="Gene3D" id="3.50.50.60">
    <property type="entry name" value="FAD/NAD(P)-binding domain"/>
    <property type="match status" value="1"/>
</dbReference>
<evidence type="ECO:0000256" key="3">
    <source>
        <dbReference type="ARBA" id="ARBA00010551"/>
    </source>
</evidence>
<keyword evidence="9 11" id="KW-0627">Porphyrin biosynthesis</keyword>
<dbReference type="NCBIfam" id="TIGR00562">
    <property type="entry name" value="proto_IX_ox"/>
    <property type="match status" value="1"/>
</dbReference>
<dbReference type="SUPFAM" id="SSF51905">
    <property type="entry name" value="FAD/NAD(P)-binding domain"/>
    <property type="match status" value="1"/>
</dbReference>
<evidence type="ECO:0000256" key="2">
    <source>
        <dbReference type="ARBA" id="ARBA00005073"/>
    </source>
</evidence>
<reference evidence="13 14" key="1">
    <citation type="submission" date="2023-08" db="EMBL/GenBank/DDBJ databases">
        <title>Black Yeasts Isolated from many extreme environments.</title>
        <authorList>
            <person name="Coleine C."/>
            <person name="Stajich J.E."/>
            <person name="Selbmann L."/>
        </authorList>
    </citation>
    <scope>NUCLEOTIDE SEQUENCE [LARGE SCALE GENOMIC DNA]</scope>
    <source>
        <strain evidence="13 14">CCFEE 5910</strain>
    </source>
</reference>
<dbReference type="InterPro" id="IPR050464">
    <property type="entry name" value="Zeta_carotene_desat/Oxidored"/>
</dbReference>
<comment type="cofactor">
    <cofactor evidence="11">
        <name>FAD</name>
        <dbReference type="ChEBI" id="CHEBI:57692"/>
    </cofactor>
    <text evidence="11">Binds 1 FAD per subunit.</text>
</comment>
<keyword evidence="7 11" id="KW-0560">Oxidoreductase</keyword>
<dbReference type="GO" id="GO:0004729">
    <property type="term" value="F:oxygen-dependent protoporphyrinogen oxidase activity"/>
    <property type="evidence" value="ECO:0007669"/>
    <property type="project" value="UniProtKB-UniRule"/>
</dbReference>
<dbReference type="Pfam" id="PF01593">
    <property type="entry name" value="Amino_oxidase"/>
    <property type="match status" value="1"/>
</dbReference>
<keyword evidence="6 11" id="KW-0274">FAD</keyword>
<keyword evidence="14" id="KW-1185">Reference proteome</keyword>
<dbReference type="PANTHER" id="PTHR42923">
    <property type="entry name" value="PROTOPORPHYRINOGEN OXIDASE"/>
    <property type="match status" value="1"/>
</dbReference>
<evidence type="ECO:0000313" key="13">
    <source>
        <dbReference type="EMBL" id="KAK5083729.1"/>
    </source>
</evidence>
<comment type="caution">
    <text evidence="13">The sequence shown here is derived from an EMBL/GenBank/DDBJ whole genome shotgun (WGS) entry which is preliminary data.</text>
</comment>
<dbReference type="AlphaFoldDB" id="A0AAN7SXK2"/>
<evidence type="ECO:0000256" key="4">
    <source>
        <dbReference type="ARBA" id="ARBA00012867"/>
    </source>
</evidence>
<comment type="pathway">
    <text evidence="2 11">Porphyrin-containing compound metabolism; protoporphyrin-IX biosynthesis; protoporphyrin-IX from protoporphyrinogen-IX: step 1/1.</text>
</comment>
<evidence type="ECO:0000256" key="5">
    <source>
        <dbReference type="ARBA" id="ARBA00022630"/>
    </source>
</evidence>
<dbReference type="PANTHER" id="PTHR42923:SF3">
    <property type="entry name" value="PROTOPORPHYRINOGEN OXIDASE"/>
    <property type="match status" value="1"/>
</dbReference>
<evidence type="ECO:0000256" key="9">
    <source>
        <dbReference type="ARBA" id="ARBA00023244"/>
    </source>
</evidence>
<evidence type="ECO:0000256" key="8">
    <source>
        <dbReference type="ARBA" id="ARBA00023133"/>
    </source>
</evidence>
<dbReference type="InterPro" id="IPR004572">
    <property type="entry name" value="Protoporphyrinogen_oxidase"/>
</dbReference>
<accession>A0AAN7SXK2</accession>
<evidence type="ECO:0000256" key="10">
    <source>
        <dbReference type="ARBA" id="ARBA00047554"/>
    </source>
</evidence>
<dbReference type="GO" id="GO:0005743">
    <property type="term" value="C:mitochondrial inner membrane"/>
    <property type="evidence" value="ECO:0007669"/>
    <property type="project" value="UniProtKB-SubCell"/>
</dbReference>
<comment type="similarity">
    <text evidence="3 11">Belongs to the protoporphyrinogen/coproporphyrinogen oxidase family. Protoporphyrinogen oxidase subfamily.</text>
</comment>